<dbReference type="PROSITE" id="PS51740">
    <property type="entry name" value="SPOVT_ABRB"/>
    <property type="match status" value="1"/>
</dbReference>
<dbReference type="NCBIfam" id="TIGR01439">
    <property type="entry name" value="lp_hng_hel_AbrB"/>
    <property type="match status" value="1"/>
</dbReference>
<sequence>MIATVTSKGQITLPSEIRKALNVKSGDQLDFYLGKDGELRARRVDSSLNSLVGILPKPSKRLSLEQMDQVIQNRKV</sequence>
<comment type="caution">
    <text evidence="3">The sequence shown here is derived from an EMBL/GenBank/DDBJ whole genome shotgun (WGS) entry which is preliminary data.</text>
</comment>
<dbReference type="RefSeq" id="WP_185658340.1">
    <property type="nucleotide sequence ID" value="NZ_CAWPOO010000001.1"/>
</dbReference>
<evidence type="ECO:0000313" key="3">
    <source>
        <dbReference type="EMBL" id="MBC2604441.1"/>
    </source>
</evidence>
<evidence type="ECO:0000256" key="1">
    <source>
        <dbReference type="PROSITE-ProRule" id="PRU01076"/>
    </source>
</evidence>
<dbReference type="InterPro" id="IPR037914">
    <property type="entry name" value="SpoVT-AbrB_sf"/>
</dbReference>
<proteinExistence type="predicted"/>
<dbReference type="AlphaFoldDB" id="A0A7X1B2I5"/>
<dbReference type="Gene3D" id="2.10.260.10">
    <property type="match status" value="1"/>
</dbReference>
<reference evidence="3 4" key="1">
    <citation type="submission" date="2020-07" db="EMBL/GenBank/DDBJ databases">
        <authorList>
            <person name="Feng X."/>
        </authorList>
    </citation>
    <scope>NUCLEOTIDE SEQUENCE [LARGE SCALE GENOMIC DNA]</scope>
    <source>
        <strain evidence="3 4">JCM23202</strain>
    </source>
</reference>
<keyword evidence="4" id="KW-1185">Reference proteome</keyword>
<dbReference type="Pfam" id="PF04014">
    <property type="entry name" value="MazE_antitoxin"/>
    <property type="match status" value="1"/>
</dbReference>
<evidence type="ECO:0000313" key="4">
    <source>
        <dbReference type="Proteomes" id="UP000526501"/>
    </source>
</evidence>
<dbReference type="Proteomes" id="UP000526501">
    <property type="component" value="Unassembled WGS sequence"/>
</dbReference>
<name>A0A7X1B2I5_9BACT</name>
<dbReference type="GO" id="GO:0003677">
    <property type="term" value="F:DNA binding"/>
    <property type="evidence" value="ECO:0007669"/>
    <property type="project" value="UniProtKB-UniRule"/>
</dbReference>
<dbReference type="EMBL" id="JACHVC010000001">
    <property type="protein sequence ID" value="MBC2604441.1"/>
    <property type="molecule type" value="Genomic_DNA"/>
</dbReference>
<accession>A0A7X1B2I5</accession>
<keyword evidence="1 3" id="KW-0238">DNA-binding</keyword>
<gene>
    <name evidence="3" type="ORF">H5P27_00055</name>
</gene>
<dbReference type="InterPro" id="IPR007159">
    <property type="entry name" value="SpoVT-AbrB_dom"/>
</dbReference>
<feature type="domain" description="SpoVT-AbrB" evidence="2">
    <location>
        <begin position="1"/>
        <end position="46"/>
    </location>
</feature>
<dbReference type="SMART" id="SM00966">
    <property type="entry name" value="SpoVT_AbrB"/>
    <property type="match status" value="1"/>
</dbReference>
<evidence type="ECO:0000259" key="2">
    <source>
        <dbReference type="PROSITE" id="PS51740"/>
    </source>
</evidence>
<organism evidence="3 4">
    <name type="scientific">Pelagicoccus albus</name>
    <dbReference type="NCBI Taxonomy" id="415222"/>
    <lineage>
        <taxon>Bacteria</taxon>
        <taxon>Pseudomonadati</taxon>
        <taxon>Verrucomicrobiota</taxon>
        <taxon>Opitutia</taxon>
        <taxon>Puniceicoccales</taxon>
        <taxon>Pelagicoccaceae</taxon>
        <taxon>Pelagicoccus</taxon>
    </lineage>
</organism>
<dbReference type="SUPFAM" id="SSF89447">
    <property type="entry name" value="AbrB/MazE/MraZ-like"/>
    <property type="match status" value="1"/>
</dbReference>
<protein>
    <submittedName>
        <fullName evidence="3">AbrB/MazE/SpoVT family DNA-binding domain-containing protein</fullName>
    </submittedName>
</protein>